<protein>
    <submittedName>
        <fullName evidence="1">Uncharacterized protein</fullName>
    </submittedName>
</protein>
<reference evidence="2" key="1">
    <citation type="journal article" date="2024" name="Front. Bioeng. Biotechnol.">
        <title>Genome-scale model development and genomic sequencing of the oleaginous clade Lipomyces.</title>
        <authorList>
            <person name="Czajka J.J."/>
            <person name="Han Y."/>
            <person name="Kim J."/>
            <person name="Mondo S.J."/>
            <person name="Hofstad B.A."/>
            <person name="Robles A."/>
            <person name="Haridas S."/>
            <person name="Riley R."/>
            <person name="LaButti K."/>
            <person name="Pangilinan J."/>
            <person name="Andreopoulos W."/>
            <person name="Lipzen A."/>
            <person name="Yan J."/>
            <person name="Wang M."/>
            <person name="Ng V."/>
            <person name="Grigoriev I.V."/>
            <person name="Spatafora J.W."/>
            <person name="Magnuson J.K."/>
            <person name="Baker S.E."/>
            <person name="Pomraning K.R."/>
        </authorList>
    </citation>
    <scope>NUCLEOTIDE SEQUENCE [LARGE SCALE GENOMIC DNA]</scope>
    <source>
        <strain evidence="2">CBS 7786</strain>
    </source>
</reference>
<evidence type="ECO:0000313" key="2">
    <source>
        <dbReference type="Proteomes" id="UP001433508"/>
    </source>
</evidence>
<organism evidence="1 2">
    <name type="scientific">Lipomyces kononenkoae</name>
    <name type="common">Yeast</name>
    <dbReference type="NCBI Taxonomy" id="34357"/>
    <lineage>
        <taxon>Eukaryota</taxon>
        <taxon>Fungi</taxon>
        <taxon>Dikarya</taxon>
        <taxon>Ascomycota</taxon>
        <taxon>Saccharomycotina</taxon>
        <taxon>Lipomycetes</taxon>
        <taxon>Lipomycetales</taxon>
        <taxon>Lipomycetaceae</taxon>
        <taxon>Lipomyces</taxon>
    </lineage>
</organism>
<sequence>MTCGSANNYTCPNQMCCSSHGWCGSSQDYCLKGCQPDYGNCGSSWIPTQVVTTGGPLPTSIDGQCGPGIAICPSGQCCSPSGWCGTTTAYCASPDCKTGYGTCDADAIPSGRNTSGVRRYKIGKVPYGEAIYGCNDPGHVAMTFDDGPYLYTNDLLNLLGQYGVKVTFFVTGNNLGKGEIDSQSLPWRQYITKAYTAGHQIASHSWSHPNFDELTAWEQKNELYKNEMALVNIIGKFPTYFRPPYSACGDLCLATLEQLGYHVIYFDFDTEDYINNTPDTIQLSKDIVKTYFDARDARSSDTLSIQHDIQYETVYNLTEYSVKIMKQKGYKFVTVGECLGDPQRNWYRSA</sequence>
<accession>A0ACC3T272</accession>
<comment type="caution">
    <text evidence="1">The sequence shown here is derived from an EMBL/GenBank/DDBJ whole genome shotgun (WGS) entry which is preliminary data.</text>
</comment>
<keyword evidence="2" id="KW-1185">Reference proteome</keyword>
<name>A0ACC3T272_LIPKO</name>
<dbReference type="Proteomes" id="UP001433508">
    <property type="component" value="Unassembled WGS sequence"/>
</dbReference>
<gene>
    <name evidence="1" type="ORF">V1525DRAFT_342779</name>
</gene>
<dbReference type="EMBL" id="MU971362">
    <property type="protein sequence ID" value="KAK9237978.1"/>
    <property type="molecule type" value="Genomic_DNA"/>
</dbReference>
<proteinExistence type="predicted"/>
<evidence type="ECO:0000313" key="1">
    <source>
        <dbReference type="EMBL" id="KAK9237978.1"/>
    </source>
</evidence>